<dbReference type="InterPro" id="IPR051981">
    <property type="entry name" value="Glycosyltransf_32"/>
</dbReference>
<comment type="caution">
    <text evidence="8">The sequence shown here is derived from an EMBL/GenBank/DDBJ whole genome shotgun (WGS) entry which is preliminary data.</text>
</comment>
<dbReference type="PANTHER" id="PTHR12042">
    <property type="entry name" value="LACTOSYLCERAMIDE 4-ALPHA-GALACTOSYLTRANSFERASE ALPHA- 1,4-GALACTOSYLTRANSFERASE"/>
    <property type="match status" value="1"/>
</dbReference>
<keyword evidence="9" id="KW-1185">Reference proteome</keyword>
<proteinExistence type="inferred from homology"/>
<dbReference type="AlphaFoldDB" id="A0AAE1GT93"/>
<accession>A0AAE1GT93</accession>
<evidence type="ECO:0000313" key="8">
    <source>
        <dbReference type="EMBL" id="KAK3908694.1"/>
    </source>
</evidence>
<dbReference type="InterPro" id="IPR029044">
    <property type="entry name" value="Nucleotide-diphossugar_trans"/>
</dbReference>
<dbReference type="Gene3D" id="3.90.550.20">
    <property type="match status" value="1"/>
</dbReference>
<evidence type="ECO:0000256" key="5">
    <source>
        <dbReference type="ARBA" id="ARBA00023034"/>
    </source>
</evidence>
<evidence type="ECO:0000256" key="2">
    <source>
        <dbReference type="ARBA" id="ARBA00009003"/>
    </source>
</evidence>
<evidence type="ECO:0000256" key="1">
    <source>
        <dbReference type="ARBA" id="ARBA00004323"/>
    </source>
</evidence>
<keyword evidence="5" id="KW-0333">Golgi apparatus</keyword>
<dbReference type="Pfam" id="PF04572">
    <property type="entry name" value="Gb3_synth"/>
    <property type="match status" value="1"/>
</dbReference>
<reference evidence="8" key="1">
    <citation type="submission" date="2021-07" db="EMBL/GenBank/DDBJ databases">
        <authorList>
            <person name="Catto M.A."/>
            <person name="Jacobson A."/>
            <person name="Kennedy G."/>
            <person name="Labadie P."/>
            <person name="Hunt B.G."/>
            <person name="Srinivasan R."/>
        </authorList>
    </citation>
    <scope>NUCLEOTIDE SEQUENCE</scope>
    <source>
        <strain evidence="8">PL_HMW_Pooled</strain>
        <tissue evidence="8">Head</tissue>
    </source>
</reference>
<evidence type="ECO:0000256" key="4">
    <source>
        <dbReference type="ARBA" id="ARBA00022679"/>
    </source>
</evidence>
<evidence type="ECO:0000259" key="7">
    <source>
        <dbReference type="Pfam" id="PF04572"/>
    </source>
</evidence>
<evidence type="ECO:0000256" key="3">
    <source>
        <dbReference type="ARBA" id="ARBA00022676"/>
    </source>
</evidence>
<evidence type="ECO:0000313" key="9">
    <source>
        <dbReference type="Proteomes" id="UP001219518"/>
    </source>
</evidence>
<dbReference type="GO" id="GO:0035248">
    <property type="term" value="F:alpha-1,4-N-acetylgalactosaminyltransferase activity"/>
    <property type="evidence" value="ECO:0007669"/>
    <property type="project" value="TreeGrafter"/>
</dbReference>
<evidence type="ECO:0000256" key="6">
    <source>
        <dbReference type="ARBA" id="ARBA00023136"/>
    </source>
</evidence>
<comment type="similarity">
    <text evidence="2">Belongs to the glycosyltransferase 32 family.</text>
</comment>
<name>A0AAE1GT93_9NEOP</name>
<gene>
    <name evidence="8" type="ORF">KUF71_000577</name>
</gene>
<keyword evidence="3" id="KW-0328">Glycosyltransferase</keyword>
<organism evidence="8 9">
    <name type="scientific">Frankliniella fusca</name>
    <dbReference type="NCBI Taxonomy" id="407009"/>
    <lineage>
        <taxon>Eukaryota</taxon>
        <taxon>Metazoa</taxon>
        <taxon>Ecdysozoa</taxon>
        <taxon>Arthropoda</taxon>
        <taxon>Hexapoda</taxon>
        <taxon>Insecta</taxon>
        <taxon>Pterygota</taxon>
        <taxon>Neoptera</taxon>
        <taxon>Paraneoptera</taxon>
        <taxon>Thysanoptera</taxon>
        <taxon>Terebrantia</taxon>
        <taxon>Thripoidea</taxon>
        <taxon>Thripidae</taxon>
        <taxon>Frankliniella</taxon>
    </lineage>
</organism>
<dbReference type="InterPro" id="IPR007577">
    <property type="entry name" value="GlycoTrfase_DXD_sugar-bd_CS"/>
</dbReference>
<dbReference type="GO" id="GO:0000139">
    <property type="term" value="C:Golgi membrane"/>
    <property type="evidence" value="ECO:0007669"/>
    <property type="project" value="UniProtKB-SubCell"/>
</dbReference>
<reference evidence="8" key="2">
    <citation type="journal article" date="2023" name="BMC Genomics">
        <title>Pest status, molecular evolution, and epigenetic factors derived from the genome assembly of Frankliniella fusca, a thysanopteran phytovirus vector.</title>
        <authorList>
            <person name="Catto M.A."/>
            <person name="Labadie P.E."/>
            <person name="Jacobson A.L."/>
            <person name="Kennedy G.G."/>
            <person name="Srinivasan R."/>
            <person name="Hunt B.G."/>
        </authorList>
    </citation>
    <scope>NUCLEOTIDE SEQUENCE</scope>
    <source>
        <strain evidence="8">PL_HMW_Pooled</strain>
    </source>
</reference>
<dbReference type="SUPFAM" id="SSF53448">
    <property type="entry name" value="Nucleotide-diphospho-sugar transferases"/>
    <property type="match status" value="1"/>
</dbReference>
<keyword evidence="4" id="KW-0808">Transferase</keyword>
<dbReference type="Proteomes" id="UP001219518">
    <property type="component" value="Unassembled WGS sequence"/>
</dbReference>
<comment type="subcellular location">
    <subcellularLocation>
        <location evidence="1">Golgi apparatus membrane</location>
        <topology evidence="1">Single-pass type II membrane protein</topology>
    </subcellularLocation>
</comment>
<sequence>MFALRKDTGMSYELNAFSKYFVNDMKHLGRCRWALTIFALVLLLTILSRTTHIFLFDGGQGDLGLSSHSAPIKCYDDTTSNKIEDVSDVPPSKDSIFFHETSCASAEGDFVFTPRQACAVESAAKSNPNTDVYVFFLSPISLKNISLTKNIAIKTLLSYRNIHLRHVTMEWYMQDTPLQGWYKSRVLQRSLWPTSHASDVMRYLTLWKYSGTYLDLDVVVLKSLSSLRNYAGAESPRAIGAGIINLDSSSTGRAMAHAFLNELYKSFNGAAWGANGPGVITRVLRQICQVKTVQDMTPERCGGFTIHPPIAFYPVSFENWEDYFNEDKSNLTMKMHRDSYIAHLSNKFSIKKNVTVGSRQPYGLLAAEHCPKVFSTSQQVF</sequence>
<dbReference type="EMBL" id="JAHWGI010000070">
    <property type="protein sequence ID" value="KAK3908694.1"/>
    <property type="molecule type" value="Genomic_DNA"/>
</dbReference>
<dbReference type="Pfam" id="PF04488">
    <property type="entry name" value="Gly_transf_sug"/>
    <property type="match status" value="1"/>
</dbReference>
<dbReference type="PANTHER" id="PTHR12042:SF21">
    <property type="entry name" value="ALPHA1,4-GALACTOSYLTRANSFERASE 1-RELATED"/>
    <property type="match status" value="1"/>
</dbReference>
<protein>
    <submittedName>
        <fullName evidence="8">Lactosylceramide 4-alpha-galactosyltransferase</fullName>
    </submittedName>
</protein>
<dbReference type="InterPro" id="IPR007652">
    <property type="entry name" value="A1-4-GlycosylTfrase_dom"/>
</dbReference>
<feature type="domain" description="Alpha 1,4-glycosyltransferase" evidence="7">
    <location>
        <begin position="251"/>
        <end position="375"/>
    </location>
</feature>
<dbReference type="GO" id="GO:0006688">
    <property type="term" value="P:glycosphingolipid biosynthetic process"/>
    <property type="evidence" value="ECO:0007669"/>
    <property type="project" value="TreeGrafter"/>
</dbReference>
<keyword evidence="6" id="KW-0472">Membrane</keyword>